<dbReference type="SUPFAM" id="SSF56801">
    <property type="entry name" value="Acetyl-CoA synthetase-like"/>
    <property type="match status" value="1"/>
</dbReference>
<organism evidence="5 6">
    <name type="scientific">Knoellia aerolata DSM 18566</name>
    <dbReference type="NCBI Taxonomy" id="1385519"/>
    <lineage>
        <taxon>Bacteria</taxon>
        <taxon>Bacillati</taxon>
        <taxon>Actinomycetota</taxon>
        <taxon>Actinomycetes</taxon>
        <taxon>Micrococcales</taxon>
        <taxon>Intrasporangiaceae</taxon>
        <taxon>Knoellia</taxon>
    </lineage>
</organism>
<feature type="domain" description="AMP-binding enzyme C-terminal" evidence="4">
    <location>
        <begin position="450"/>
        <end position="526"/>
    </location>
</feature>
<dbReference type="EMBL" id="AVPL01000069">
    <property type="protein sequence ID" value="KGN39815.1"/>
    <property type="molecule type" value="Genomic_DNA"/>
</dbReference>
<dbReference type="Gene3D" id="3.30.300.30">
    <property type="match status" value="1"/>
</dbReference>
<dbReference type="OrthoDB" id="9803968at2"/>
<evidence type="ECO:0000256" key="2">
    <source>
        <dbReference type="ARBA" id="ARBA00022598"/>
    </source>
</evidence>
<evidence type="ECO:0000259" key="3">
    <source>
        <dbReference type="Pfam" id="PF00501"/>
    </source>
</evidence>
<dbReference type="Proteomes" id="UP000030013">
    <property type="component" value="Unassembled WGS sequence"/>
</dbReference>
<dbReference type="GO" id="GO:0006631">
    <property type="term" value="P:fatty acid metabolic process"/>
    <property type="evidence" value="ECO:0007669"/>
    <property type="project" value="TreeGrafter"/>
</dbReference>
<dbReference type="FunFam" id="3.40.50.12780:FF:000003">
    <property type="entry name" value="Long-chain-fatty-acid--CoA ligase FadD"/>
    <property type="match status" value="1"/>
</dbReference>
<evidence type="ECO:0000313" key="5">
    <source>
        <dbReference type="EMBL" id="KGN39815.1"/>
    </source>
</evidence>
<dbReference type="Pfam" id="PF00501">
    <property type="entry name" value="AMP-binding"/>
    <property type="match status" value="1"/>
</dbReference>
<evidence type="ECO:0000256" key="1">
    <source>
        <dbReference type="ARBA" id="ARBA00006432"/>
    </source>
</evidence>
<dbReference type="InterPro" id="IPR025110">
    <property type="entry name" value="AMP-bd_C"/>
</dbReference>
<reference evidence="5 6" key="1">
    <citation type="submission" date="2013-08" db="EMBL/GenBank/DDBJ databases">
        <title>The genome sequence of Knoellia aerolata.</title>
        <authorList>
            <person name="Zhu W."/>
            <person name="Wang G."/>
        </authorList>
    </citation>
    <scope>NUCLEOTIDE SEQUENCE [LARGE SCALE GENOMIC DNA]</scope>
    <source>
        <strain evidence="5 6">DSM 18566</strain>
    </source>
</reference>
<comment type="caution">
    <text evidence="5">The sequence shown here is derived from an EMBL/GenBank/DDBJ whole genome shotgun (WGS) entry which is preliminary data.</text>
</comment>
<keyword evidence="2" id="KW-0436">Ligase</keyword>
<dbReference type="InterPro" id="IPR045851">
    <property type="entry name" value="AMP-bd_C_sf"/>
</dbReference>
<sequence length="546" mass="59692">MSHPPDPTLSHAFGPTSPPLLEQTIGANLDATVARFGDREALVDRAQGLRWTYAVFGEQVDRLAKALVAAGLGRGDRVGIWAPNRAEWTVVQYATAKVGVILVNINPAYRSHELGYVLAQAGIRGLFSAASFKSSNYVAMIEEVRGDCPDLEFVWVIAEASWSGLLEGADTVSDERLQMVAAELDPHDPINIQYTSGTTGFPKGATLSHHNILNNGYLVGEVCRYTEHDRICIPVPFYHCFGMVMGNLAATTHGACMVIPAPGFDPAQTLAAAAEERCTSLYGVPTMFIAEWALPDFSEYDLSSVRTGIMAGSPCPAELMKKLIAAGIDEMTICYGMTETSPVSTQTRPDDTFERKVGTVGQVCPHLEVKVVDPVTFKTVPRGVAGEFWTKGYSVMLGYWGQDDRTAEALVDGWMRTGDLAVMDADGCLRITGRIKDMVIRGGENVYPREIEEFLHTHPDIVDAQVIGVPDEKYGEELAAWVRMRDGAEPLTPESLREFASGKLAHYKIPRYVRVVDDFPMTVTGKVRKVEMREITAEELGLRPGG</sequence>
<proteinExistence type="inferred from homology"/>
<accession>A0A0A0JQQ5</accession>
<dbReference type="InterPro" id="IPR020845">
    <property type="entry name" value="AMP-binding_CS"/>
</dbReference>
<dbReference type="RefSeq" id="WP_035940272.1">
    <property type="nucleotide sequence ID" value="NZ_AVPL01000069.1"/>
</dbReference>
<name>A0A0A0JQQ5_9MICO</name>
<dbReference type="PANTHER" id="PTHR43201">
    <property type="entry name" value="ACYL-COA SYNTHETASE"/>
    <property type="match status" value="1"/>
</dbReference>
<dbReference type="PANTHER" id="PTHR43201:SF5">
    <property type="entry name" value="MEDIUM-CHAIN ACYL-COA LIGASE ACSF2, MITOCHONDRIAL"/>
    <property type="match status" value="1"/>
</dbReference>
<comment type="similarity">
    <text evidence="1">Belongs to the ATP-dependent AMP-binding enzyme family.</text>
</comment>
<dbReference type="Gene3D" id="3.40.50.12780">
    <property type="entry name" value="N-terminal domain of ligase-like"/>
    <property type="match status" value="1"/>
</dbReference>
<dbReference type="GO" id="GO:0031956">
    <property type="term" value="F:medium-chain fatty acid-CoA ligase activity"/>
    <property type="evidence" value="ECO:0007669"/>
    <property type="project" value="TreeGrafter"/>
</dbReference>
<dbReference type="InterPro" id="IPR000873">
    <property type="entry name" value="AMP-dep_synth/lig_dom"/>
</dbReference>
<dbReference type="AlphaFoldDB" id="A0A0A0JQQ5"/>
<dbReference type="PROSITE" id="PS00455">
    <property type="entry name" value="AMP_BINDING"/>
    <property type="match status" value="1"/>
</dbReference>
<gene>
    <name evidence="5" type="ORF">N801_18805</name>
</gene>
<dbReference type="FunFam" id="3.30.300.30:FF:000008">
    <property type="entry name" value="2,3-dihydroxybenzoate-AMP ligase"/>
    <property type="match status" value="1"/>
</dbReference>
<dbReference type="Pfam" id="PF13193">
    <property type="entry name" value="AMP-binding_C"/>
    <property type="match status" value="1"/>
</dbReference>
<dbReference type="CDD" id="cd05917">
    <property type="entry name" value="FACL_like_2"/>
    <property type="match status" value="1"/>
</dbReference>
<protein>
    <submittedName>
        <fullName evidence="5">AMP-binding protein</fullName>
    </submittedName>
</protein>
<dbReference type="STRING" id="1385519.N801_18805"/>
<evidence type="ECO:0000313" key="6">
    <source>
        <dbReference type="Proteomes" id="UP000030013"/>
    </source>
</evidence>
<keyword evidence="6" id="KW-1185">Reference proteome</keyword>
<dbReference type="eggNOG" id="COG0318">
    <property type="taxonomic scope" value="Bacteria"/>
</dbReference>
<evidence type="ECO:0000259" key="4">
    <source>
        <dbReference type="Pfam" id="PF13193"/>
    </source>
</evidence>
<dbReference type="InterPro" id="IPR042099">
    <property type="entry name" value="ANL_N_sf"/>
</dbReference>
<feature type="domain" description="AMP-dependent synthetase/ligase" evidence="3">
    <location>
        <begin position="30"/>
        <end position="400"/>
    </location>
</feature>